<dbReference type="InterPro" id="IPR001845">
    <property type="entry name" value="HTH_ArsR_DNA-bd_dom"/>
</dbReference>
<protein>
    <submittedName>
        <fullName evidence="5">Metalloregulator ArsR/SmtB family transcription factor</fullName>
    </submittedName>
</protein>
<name>A0ABS6WKX6_9HYPH</name>
<dbReference type="SMART" id="SM00418">
    <property type="entry name" value="HTH_ARSR"/>
    <property type="match status" value="1"/>
</dbReference>
<dbReference type="CDD" id="cd00090">
    <property type="entry name" value="HTH_ARSR"/>
    <property type="match status" value="1"/>
</dbReference>
<dbReference type="NCBIfam" id="NF033788">
    <property type="entry name" value="HTH_metalloreg"/>
    <property type="match status" value="1"/>
</dbReference>
<dbReference type="InterPro" id="IPR051011">
    <property type="entry name" value="Metal_resp_trans_reg"/>
</dbReference>
<dbReference type="InterPro" id="IPR011991">
    <property type="entry name" value="ArsR-like_HTH"/>
</dbReference>
<reference evidence="5" key="1">
    <citation type="submission" date="2021-07" db="EMBL/GenBank/DDBJ databases">
        <title>Pseudohoeflea marina sp. nov. a polyhydroxyalcanoate-producing bacterium.</title>
        <authorList>
            <person name="Zheng W."/>
            <person name="Yu S."/>
            <person name="Huang Y."/>
        </authorList>
    </citation>
    <scope>NUCLEOTIDE SEQUENCE</scope>
    <source>
        <strain evidence="5">DP4N28-3</strain>
    </source>
</reference>
<dbReference type="Proteomes" id="UP001430804">
    <property type="component" value="Unassembled WGS sequence"/>
</dbReference>
<feature type="domain" description="HTH arsR-type" evidence="4">
    <location>
        <begin position="1"/>
        <end position="95"/>
    </location>
</feature>
<keyword evidence="2" id="KW-0238">DNA-binding</keyword>
<evidence type="ECO:0000256" key="2">
    <source>
        <dbReference type="ARBA" id="ARBA00023125"/>
    </source>
</evidence>
<keyword evidence="6" id="KW-1185">Reference proteome</keyword>
<gene>
    <name evidence="5" type="ORF">KY465_04840</name>
</gene>
<evidence type="ECO:0000313" key="6">
    <source>
        <dbReference type="Proteomes" id="UP001430804"/>
    </source>
</evidence>
<dbReference type="EMBL" id="JAHWQX010000001">
    <property type="protein sequence ID" value="MBW3096598.1"/>
    <property type="molecule type" value="Genomic_DNA"/>
</dbReference>
<evidence type="ECO:0000256" key="3">
    <source>
        <dbReference type="ARBA" id="ARBA00023163"/>
    </source>
</evidence>
<comment type="caution">
    <text evidence="5">The sequence shown here is derived from an EMBL/GenBank/DDBJ whole genome shotgun (WGS) entry which is preliminary data.</text>
</comment>
<evidence type="ECO:0000256" key="1">
    <source>
        <dbReference type="ARBA" id="ARBA00023015"/>
    </source>
</evidence>
<organism evidence="5 6">
    <name type="scientific">Pseudohoeflea coraliihabitans</name>
    <dbReference type="NCBI Taxonomy" id="2860393"/>
    <lineage>
        <taxon>Bacteria</taxon>
        <taxon>Pseudomonadati</taxon>
        <taxon>Pseudomonadota</taxon>
        <taxon>Alphaproteobacteria</taxon>
        <taxon>Hyphomicrobiales</taxon>
        <taxon>Rhizobiaceae</taxon>
        <taxon>Pseudohoeflea</taxon>
    </lineage>
</organism>
<keyword evidence="1" id="KW-0805">Transcription regulation</keyword>
<dbReference type="RefSeq" id="WP_219200351.1">
    <property type="nucleotide sequence ID" value="NZ_JAHWQX010000001.1"/>
</dbReference>
<evidence type="ECO:0000259" key="4">
    <source>
        <dbReference type="PROSITE" id="PS50987"/>
    </source>
</evidence>
<evidence type="ECO:0000313" key="5">
    <source>
        <dbReference type="EMBL" id="MBW3096598.1"/>
    </source>
</evidence>
<proteinExistence type="predicted"/>
<keyword evidence="3" id="KW-0804">Transcription</keyword>
<accession>A0ABS6WKX6</accession>
<dbReference type="PROSITE" id="PS50987">
    <property type="entry name" value="HTH_ARSR_2"/>
    <property type="match status" value="1"/>
</dbReference>
<dbReference type="PANTHER" id="PTHR43132">
    <property type="entry name" value="ARSENICAL RESISTANCE OPERON REPRESSOR ARSR-RELATED"/>
    <property type="match status" value="1"/>
</dbReference>
<dbReference type="PANTHER" id="PTHR43132:SF2">
    <property type="entry name" value="ARSENICAL RESISTANCE OPERON REPRESSOR ARSR-RELATED"/>
    <property type="match status" value="1"/>
</dbReference>
<dbReference type="Pfam" id="PF12840">
    <property type="entry name" value="HTH_20"/>
    <property type="match status" value="1"/>
</dbReference>
<sequence>METARAVEAFSALGQDTRLATFRLLVKAGPEGLPSGEIGERLGIRQNTMSTNLGILRSAGLVRRSREGRTIRYRADFEGIATLLSFLLEDCCGGQPAQCRSLMVEMGFDTGLPQR</sequence>